<feature type="coiled-coil region" evidence="19">
    <location>
        <begin position="2118"/>
        <end position="2146"/>
    </location>
</feature>
<keyword evidence="6" id="KW-0597">Phosphoprotein</keyword>
<keyword evidence="12 18" id="KW-0406">Ion transport</keyword>
<feature type="transmembrane region" description="Helical" evidence="18">
    <location>
        <begin position="1448"/>
        <end position="1481"/>
    </location>
</feature>
<keyword evidence="10 18" id="KW-1133">Transmembrane helix</keyword>
<keyword evidence="14" id="KW-1015">Disulfide bond</keyword>
<dbReference type="Proteomes" id="UP000292052">
    <property type="component" value="Unassembled WGS sequence"/>
</dbReference>
<evidence type="ECO:0000256" key="7">
    <source>
        <dbReference type="ARBA" id="ARBA00022692"/>
    </source>
</evidence>
<protein>
    <recommendedName>
        <fullName evidence="18">Sodium channel protein</fullName>
    </recommendedName>
</protein>
<feature type="transmembrane region" description="Helical" evidence="18">
    <location>
        <begin position="273"/>
        <end position="295"/>
    </location>
</feature>
<dbReference type="InterPro" id="IPR027359">
    <property type="entry name" value="Volt_channel_dom_sf"/>
</dbReference>
<keyword evidence="15" id="KW-0325">Glycoprotein</keyword>
<dbReference type="PROSITE" id="PS50222">
    <property type="entry name" value="EF_HAND_2"/>
    <property type="match status" value="1"/>
</dbReference>
<feature type="transmembrane region" description="Helical" evidence="18">
    <location>
        <begin position="1395"/>
        <end position="1414"/>
    </location>
</feature>
<keyword evidence="3 18" id="KW-0894">Sodium channel</keyword>
<evidence type="ECO:0000259" key="21">
    <source>
        <dbReference type="PROSITE" id="PS50222"/>
    </source>
</evidence>
<dbReference type="STRING" id="1661398.A0A482VW24"/>
<gene>
    <name evidence="22" type="ORF">BDFB_000128</name>
</gene>
<evidence type="ECO:0000256" key="13">
    <source>
        <dbReference type="ARBA" id="ARBA00023136"/>
    </source>
</evidence>
<dbReference type="CDD" id="cd13433">
    <property type="entry name" value="Na_channel_gate"/>
    <property type="match status" value="1"/>
</dbReference>
<dbReference type="InterPro" id="IPR002048">
    <property type="entry name" value="EF_hand_dom"/>
</dbReference>
<feature type="transmembrane region" description="Helical" evidence="18">
    <location>
        <begin position="1949"/>
        <end position="1971"/>
    </location>
</feature>
<dbReference type="Gene3D" id="1.20.120.350">
    <property type="entry name" value="Voltage-gated potassium channels. Chain C"/>
    <property type="match status" value="5"/>
</dbReference>
<keyword evidence="16 18" id="KW-0739">Sodium transport</keyword>
<evidence type="ECO:0000256" key="11">
    <source>
        <dbReference type="ARBA" id="ARBA00023053"/>
    </source>
</evidence>
<evidence type="ECO:0000313" key="22">
    <source>
        <dbReference type="EMBL" id="RZC36843.1"/>
    </source>
</evidence>
<evidence type="ECO:0000256" key="6">
    <source>
        <dbReference type="ARBA" id="ARBA00022553"/>
    </source>
</evidence>
<dbReference type="GO" id="GO:0086010">
    <property type="term" value="P:membrane depolarization during action potential"/>
    <property type="evidence" value="ECO:0007669"/>
    <property type="project" value="TreeGrafter"/>
</dbReference>
<comment type="function">
    <text evidence="18">Mediates the voltage-dependent sodium ion permeability of excitable membranes. Assuming opened or closed conformations in response to the voltage difference across the membrane, the protein forms a sodium-selective channel through which Na(+) ions may pass in accordance with their electrochemical gradient.</text>
</comment>
<feature type="region of interest" description="Disordered" evidence="20">
    <location>
        <begin position="1712"/>
        <end position="1734"/>
    </location>
</feature>
<proteinExistence type="inferred from homology"/>
<reference evidence="22 23" key="1">
    <citation type="submission" date="2017-03" db="EMBL/GenBank/DDBJ databases">
        <title>Genome of the blue death feigning beetle - Asbolus verrucosus.</title>
        <authorList>
            <person name="Rider S.D."/>
        </authorList>
    </citation>
    <scope>NUCLEOTIDE SEQUENCE [LARGE SCALE GENOMIC DNA]</scope>
    <source>
        <strain evidence="22">Butters</strain>
        <tissue evidence="22">Head and leg muscle</tissue>
    </source>
</reference>
<dbReference type="PRINTS" id="PR00170">
    <property type="entry name" value="NACHANNEL"/>
</dbReference>
<dbReference type="FunFam" id="1.20.120.350:FF:000022">
    <property type="entry name" value="Sodium channel protein"/>
    <property type="match status" value="2"/>
</dbReference>
<evidence type="ECO:0000256" key="2">
    <source>
        <dbReference type="ARBA" id="ARBA00022448"/>
    </source>
</evidence>
<feature type="transmembrane region" description="Helical" evidence="18">
    <location>
        <begin position="1878"/>
        <end position="1904"/>
    </location>
</feature>
<evidence type="ECO:0000256" key="4">
    <source>
        <dbReference type="ARBA" id="ARBA00022475"/>
    </source>
</evidence>
<evidence type="ECO:0000256" key="10">
    <source>
        <dbReference type="ARBA" id="ARBA00022989"/>
    </source>
</evidence>
<feature type="compositionally biased region" description="Acidic residues" evidence="20">
    <location>
        <begin position="63"/>
        <end position="72"/>
    </location>
</feature>
<feature type="compositionally biased region" description="Basic and acidic residues" evidence="20">
    <location>
        <begin position="1787"/>
        <end position="1796"/>
    </location>
</feature>
<dbReference type="Pfam" id="PF11933">
    <property type="entry name" value="Na_trans_cytopl"/>
    <property type="match status" value="2"/>
</dbReference>
<dbReference type="InterPro" id="IPR001696">
    <property type="entry name" value="Na_channel_asu"/>
</dbReference>
<sequence>MSDASDLLSEEERSLFRPFTRESLAAIETRIAEEHAKQKELEKKRAEGETGFGRRKKKKEIRYEDEDEDEGPQPDPTLEQGLPLPVRLQGSFPPELASTPLEDIDPFYCNQRTFVVVSKGKDIFRFSATNAMWILDPFNPIRRVAIYILVHPLFSLFIITTILVNCILMIMPTTPTVESTEVIFTGIYTFESAVKVMARGFILQPFTYLRDAWNWLDFVVIALAYVTMGIDLGNLAALRTFRVLRALKTVAIVPGLKTIVGAVIESVKNLRDVIILTMFSLSVFALMGLQIYMGVLTQKCIKNFPNDGSWGNLTAENWEKFVSNDTNWYFDEDKNERPLCGNSSGAGQCKPGYTCLQGYGGNPNYGYTSFDTFGWAFLSAFRLMTQDYWENLYQLVLRSAGPWHMLFFIVIIFLGSFYLVNLILAIVAMSYDELQKKAVEEEEAEQKAIMQAEEAAKSKQSRMDARAAAALEAAEAAAGGGASAPDIIKSSSAYSCHSYELFVGQANGQDDNNKEKMSIRSEGLDSVSEHRRVPTNHNKMRKVSAASLSLPGSPFNLRRGSRGSHQFTLRNNRRMVAPPGDRKPLVLSTYIDAQEHLPYADDSNAVTPMSEENGAMVLPVYYANLGSLHSSYNSHVSRMSYTSHGDLLGGFGSNGKMMTKESQLRGRSMRNGPANPTNNFFEITHKAHRGDYDGPTGQSCESKLKQLDNPFTDNNQSKAVVDMKANNDGEEEEPTVKERILAYLIKVVDILCVWDCCQYWLTIQKFVALIVFDPFVELFITLCIVVNTLFMALDHHNMDKDLEKALKSGNYFFTATFGIEATMKLVAMSPKFYFQEGWNIFDFIIVALSLLELGLEGVQGLSVLRSFRLVLNLFLALLLSNFGSSNLSATTADNDTNKIAEAFDRIGRFIRWIKASVLHIAKMVRFKLTNQISDQPSDARDGGLEIAGDEIIADGLMKKTAKDRLEVTIGTGMEFTIHGDSKASIKRGKNNINKSKAMGNSILEHDFIGHLDEDEISNKSYGSHKHRFKDESHKGSADMLDDHEEKRDASKEDIGIGDDMEEERCDCEGHEELITRANTEDLIDEYSADCFPESCYKKFPFLAGDEDSPFWQGWSNLRYKTFRLIENKYFETAVITMILLSSLALALEDVHLSSRPILQDILYYMDRIFTVIFFFEMLIKWLALGFQKYFTNAWCWLDFIIVMVSLINFIASLCGAGGIQAFKTMRTLRALRPLRAMSRMQGMRVKSTKKCLTNQFDMNVLQVVVNALVQAIPSIFNVLLTGGSLELFMTDDQKKYYNAMKKMGSKKPMKAIPRPRWKPQAIVFEIVTNKKFDMIIMLFIGLNMLTMTMDHYQQKETFTKVLDYLNMIFIVIFSTECLMKMFALRYHYFTEPWNFFDLVVVILSILGLVLSDLIEKYFVSPTLLRVVRVAKVGRVLRLVKGAKGIRTLLFALAMSLPALFNICLLLFLVMFIFAIFGMSFFMHVKDKSGLDDVYNFKTFGQSMILLFQMSTSAGWDGVLDGIINEEDCKLPNNEIGETGNCGNSTIGIAFLLSYLVISFLIVINMYIAVILENYSQATEDVQEGLTDDDYDMYYEIWQQFDPDGTQYIRYDQLSDFLDVLEPPLQIHKPNKYKIVSMDIPICKGDLMFCVDILDALTKDFFIRKGNEIEESGEFGEVQPRTNEVGYEPVSSTLWRQREEYCARLIQNAWRKHKRQRSGAPDQSDEGEVDGDGELEGRQTAVLVESDGFVTKNGHKEERSLFRPFTRESLAAIETRIAEELAKQKELEKKRAEGEIRYEDEDEDEGPQPDSTLEQGLPLPVRLQGGFPPELASTPLEDIDPFYSNQRTFVVVSKGKDIFRFSATNAMWILDPFNPIRRVAIYILVHPLFSLFIITTILVNCILMIMPTTPTVESTEVIFTGIYTFESAVKVMARGFILQPFTYLRDAWNWLDFVVIALAYVTMGIDLGNLAALRTFRVLRALKTVAIVPVFALMGLQIYMGVLTQKCIKNFPMDGSWGNFTAENWERFNSNECMFLSHIKTKLLNHLLQLTGTLMKIRMKCHCVEIHQVQVNVNLVIGVYKVMVLRSAGPWHMLFFIVIIFLGSFYLVNLILAIVAMSYDELQKKAVEEEEAEQRAIMQAEEAARNKQLRQEARAAAAFEAAEVAAGRGGSGGDPGPDIVKSSSDYSCHSYEFFVGQTNGQDDNNKEKLSIRSEGLDSVSEQRRLHTNLSKMRKVSAASLSLPGSPFNLRRGSRGSHQFTLRSNRRMAPPCDRKPLVLSTYLDAQEHLPYADDSNAVTPMSEENGAMVVPVYYANLGSRHSSYTSHASRMSYTSHGDLLGGLGSNGKVMTKESQLRCRSMRNGPATAANFFEITPKTHRGDYDGPTKQLCESKLKQLDNPFIDNNPSKTVVDMKDVMVLSDIIEQAAISGGSEHGANNNDEDEEEPTVKERILAYLIRVIDILCVWDCCQCWLTIQKFVALIVFDPFVELFITLCIVVNTLFMALDHHNMDKDLEKALKSGNYWHYHYLNSALKVSKGYQFCDHFDWYGNVLQMMLLRDTFQNFLAKSVQISKIVANAKLTYFHNG</sequence>
<feature type="region of interest" description="Disordered" evidence="20">
    <location>
        <begin position="1023"/>
        <end position="1050"/>
    </location>
</feature>
<feature type="transmembrane region" description="Helical" evidence="18">
    <location>
        <begin position="1983"/>
        <end position="2002"/>
    </location>
</feature>
<dbReference type="FunFam" id="1.20.120.350:FF:000019">
    <property type="entry name" value="Sodium channel protein"/>
    <property type="match status" value="1"/>
</dbReference>
<keyword evidence="9 18" id="KW-0851">Voltage-gated channel</keyword>
<keyword evidence="8" id="KW-0677">Repeat</keyword>
<accession>A0A482VW24</accession>
<dbReference type="FunFam" id="1.10.287.70:FF:000047">
    <property type="entry name" value="Sodium channel protein"/>
    <property type="match status" value="1"/>
</dbReference>
<organism evidence="22 23">
    <name type="scientific">Asbolus verrucosus</name>
    <name type="common">Desert ironclad beetle</name>
    <dbReference type="NCBI Taxonomy" id="1661398"/>
    <lineage>
        <taxon>Eukaryota</taxon>
        <taxon>Metazoa</taxon>
        <taxon>Ecdysozoa</taxon>
        <taxon>Arthropoda</taxon>
        <taxon>Hexapoda</taxon>
        <taxon>Insecta</taxon>
        <taxon>Pterygota</taxon>
        <taxon>Neoptera</taxon>
        <taxon>Endopterygota</taxon>
        <taxon>Coleoptera</taxon>
        <taxon>Polyphaga</taxon>
        <taxon>Cucujiformia</taxon>
        <taxon>Tenebrionidae</taxon>
        <taxon>Pimeliinae</taxon>
        <taxon>Asbolus</taxon>
    </lineage>
</organism>
<evidence type="ECO:0000256" key="19">
    <source>
        <dbReference type="SAM" id="Coils"/>
    </source>
</evidence>
<feature type="transmembrane region" description="Helical" evidence="18">
    <location>
        <begin position="1129"/>
        <end position="1147"/>
    </location>
</feature>
<evidence type="ECO:0000256" key="20">
    <source>
        <dbReference type="SAM" id="MobiDB-lite"/>
    </source>
</evidence>
<dbReference type="FunFam" id="1.10.238.10:FF:000061">
    <property type="entry name" value="Sodium channel protein"/>
    <property type="match status" value="1"/>
</dbReference>
<dbReference type="GO" id="GO:0001518">
    <property type="term" value="C:voltage-gated sodium channel complex"/>
    <property type="evidence" value="ECO:0007669"/>
    <property type="project" value="UniProtKB-UniRule"/>
</dbReference>
<keyword evidence="13 18" id="KW-0472">Membrane</keyword>
<comment type="subcellular location">
    <subcellularLocation>
        <location evidence="1 18">Cell membrane</location>
        <topology evidence="1 18">Multi-pass membrane protein</topology>
    </subcellularLocation>
</comment>
<feature type="region of interest" description="Disordered" evidence="20">
    <location>
        <begin position="1787"/>
        <end position="1818"/>
    </location>
</feature>
<feature type="transmembrane region" description="Helical" evidence="18">
    <location>
        <begin position="144"/>
        <end position="171"/>
    </location>
</feature>
<evidence type="ECO:0000256" key="5">
    <source>
        <dbReference type="ARBA" id="ARBA00022495"/>
    </source>
</evidence>
<evidence type="ECO:0000256" key="18">
    <source>
        <dbReference type="RuleBase" id="RU361132"/>
    </source>
</evidence>
<evidence type="ECO:0000256" key="14">
    <source>
        <dbReference type="ARBA" id="ARBA00023157"/>
    </source>
</evidence>
<dbReference type="Pfam" id="PF00520">
    <property type="entry name" value="Ion_trans"/>
    <property type="match status" value="5"/>
</dbReference>
<dbReference type="InterPro" id="IPR043203">
    <property type="entry name" value="VGCC_Ca_Na"/>
</dbReference>
<evidence type="ECO:0000256" key="8">
    <source>
        <dbReference type="ARBA" id="ARBA00022737"/>
    </source>
</evidence>
<dbReference type="InterPro" id="IPR044564">
    <property type="entry name" value="Na_chnl_inactivation_gate"/>
</dbReference>
<evidence type="ECO:0000256" key="16">
    <source>
        <dbReference type="ARBA" id="ARBA00023201"/>
    </source>
</evidence>
<keyword evidence="2 18" id="KW-0813">Transport</keyword>
<dbReference type="OrthoDB" id="2984333at2759"/>
<evidence type="ECO:0000256" key="1">
    <source>
        <dbReference type="ARBA" id="ARBA00004651"/>
    </source>
</evidence>
<feature type="transmembrane region" description="Helical" evidence="18">
    <location>
        <begin position="249"/>
        <end position="267"/>
    </location>
</feature>
<feature type="transmembrane region" description="Helical" evidence="18">
    <location>
        <begin position="215"/>
        <end position="237"/>
    </location>
</feature>
<name>A0A482VW24_ASBVE</name>
<evidence type="ECO:0000256" key="15">
    <source>
        <dbReference type="ARBA" id="ARBA00023180"/>
    </source>
</evidence>
<dbReference type="InterPro" id="IPR024583">
    <property type="entry name" value="Na_trans_cytopl"/>
</dbReference>
<feature type="domain" description="EF-hand" evidence="21">
    <location>
        <begin position="1588"/>
        <end position="1623"/>
    </location>
</feature>
<dbReference type="FunFam" id="1.20.120.350:FF:000026">
    <property type="entry name" value="Sodium channel protein"/>
    <property type="match status" value="1"/>
</dbReference>
<keyword evidence="17 18" id="KW-0407">Ion channel</keyword>
<dbReference type="FunFam" id="1.20.120.350:FF:000023">
    <property type="entry name" value="Sodium channel protein"/>
    <property type="match status" value="1"/>
</dbReference>
<evidence type="ECO:0000256" key="9">
    <source>
        <dbReference type="ARBA" id="ARBA00022882"/>
    </source>
</evidence>
<dbReference type="InterPro" id="IPR010526">
    <property type="entry name" value="Na_trans_assoc_dom"/>
</dbReference>
<feature type="compositionally biased region" description="Acidic residues" evidence="20">
    <location>
        <begin position="1797"/>
        <end position="1806"/>
    </location>
</feature>
<dbReference type="Gene3D" id="1.10.238.10">
    <property type="entry name" value="EF-hand"/>
    <property type="match status" value="1"/>
</dbReference>
<dbReference type="InterPro" id="IPR005821">
    <property type="entry name" value="Ion_trans_dom"/>
</dbReference>
<feature type="transmembrane region" description="Helical" evidence="18">
    <location>
        <begin position="1199"/>
        <end position="1222"/>
    </location>
</feature>
<keyword evidence="11 18" id="KW-0915">Sodium</keyword>
<feature type="compositionally biased region" description="Basic and acidic residues" evidence="20">
    <location>
        <begin position="35"/>
        <end position="48"/>
    </location>
</feature>
<feature type="transmembrane region" description="Helical" evidence="18">
    <location>
        <begin position="1259"/>
        <end position="1280"/>
    </location>
</feature>
<dbReference type="PANTHER" id="PTHR10037">
    <property type="entry name" value="VOLTAGE-GATED CATION CHANNEL CALCIUM AND SODIUM"/>
    <property type="match status" value="1"/>
</dbReference>
<keyword evidence="19" id="KW-0175">Coiled coil</keyword>
<dbReference type="SUPFAM" id="SSF81324">
    <property type="entry name" value="Voltage-gated potassium channels"/>
    <property type="match status" value="5"/>
</dbReference>
<comment type="similarity">
    <text evidence="18">Belongs to the sodium channel (TC 1.A.1.10) family.</text>
</comment>
<feature type="transmembrane region" description="Helical" evidence="18">
    <location>
        <begin position="405"/>
        <end position="427"/>
    </location>
</feature>
<dbReference type="GO" id="GO:0005248">
    <property type="term" value="F:voltage-gated sodium channel activity"/>
    <property type="evidence" value="ECO:0007669"/>
    <property type="project" value="InterPro"/>
</dbReference>
<feature type="region of interest" description="Disordered" evidence="20">
    <location>
        <begin position="35"/>
        <end position="82"/>
    </location>
</feature>
<feature type="transmembrane region" description="Helical" evidence="18">
    <location>
        <begin position="1546"/>
        <end position="1567"/>
    </location>
</feature>
<dbReference type="InterPro" id="IPR058542">
    <property type="entry name" value="IQ_SCN5A_C"/>
</dbReference>
<dbReference type="Pfam" id="PF06512">
    <property type="entry name" value="Na_trans_assoc"/>
    <property type="match status" value="1"/>
</dbReference>
<dbReference type="PANTHER" id="PTHR10037:SF288">
    <property type="entry name" value="SODIUM CHANNEL PROTEIN PARA"/>
    <property type="match status" value="1"/>
</dbReference>
<keyword evidence="7 18" id="KW-0812">Transmembrane</keyword>
<evidence type="ECO:0000256" key="17">
    <source>
        <dbReference type="ARBA" id="ARBA00023303"/>
    </source>
</evidence>
<feature type="transmembrane region" description="Helical" evidence="18">
    <location>
        <begin position="1168"/>
        <end position="1187"/>
    </location>
</feature>
<keyword evidence="23" id="KW-1185">Reference proteome</keyword>
<evidence type="ECO:0000256" key="3">
    <source>
        <dbReference type="ARBA" id="ARBA00022461"/>
    </source>
</evidence>
<dbReference type="Gene3D" id="1.10.287.70">
    <property type="match status" value="3"/>
</dbReference>
<keyword evidence="4" id="KW-1003">Cell membrane</keyword>
<feature type="transmembrane region" description="Helical" evidence="18">
    <location>
        <begin position="1334"/>
        <end position="1352"/>
    </location>
</feature>
<dbReference type="EMBL" id="QDEB01058275">
    <property type="protein sequence ID" value="RZC36843.1"/>
    <property type="molecule type" value="Genomic_DNA"/>
</dbReference>
<dbReference type="GO" id="GO:0019228">
    <property type="term" value="P:neuronal action potential"/>
    <property type="evidence" value="ECO:0007669"/>
    <property type="project" value="TreeGrafter"/>
</dbReference>
<dbReference type="Pfam" id="PF24609">
    <property type="entry name" value="IQ_SCN5A_C"/>
    <property type="match status" value="1"/>
</dbReference>
<comment type="caution">
    <text evidence="18">Lacks conserved residue(s) required for the propagation of feature annotation.</text>
</comment>
<comment type="caution">
    <text evidence="22">The sequence shown here is derived from an EMBL/GenBank/DDBJ whole genome shotgun (WGS) entry which is preliminary data.</text>
</comment>
<feature type="transmembrane region" description="Helical" evidence="18">
    <location>
        <begin position="2092"/>
        <end position="2118"/>
    </location>
</feature>
<feature type="compositionally biased region" description="Acidic residues" evidence="20">
    <location>
        <begin position="1722"/>
        <end position="1733"/>
    </location>
</feature>
<keyword evidence="5" id="KW-0691">RNA editing</keyword>
<evidence type="ECO:0000313" key="23">
    <source>
        <dbReference type="Proteomes" id="UP000292052"/>
    </source>
</evidence>
<evidence type="ECO:0000256" key="12">
    <source>
        <dbReference type="ARBA" id="ARBA00023065"/>
    </source>
</evidence>
<dbReference type="GO" id="GO:0005509">
    <property type="term" value="F:calcium ion binding"/>
    <property type="evidence" value="ECO:0007669"/>
    <property type="project" value="InterPro"/>
</dbReference>
<feature type="transmembrane region" description="Helical" evidence="18">
    <location>
        <begin position="2477"/>
        <end position="2501"/>
    </location>
</feature>
<feature type="transmembrane region" description="Helical" evidence="18">
    <location>
        <begin position="1364"/>
        <end position="1383"/>
    </location>
</feature>